<dbReference type="Pfam" id="PF00650">
    <property type="entry name" value="CRAL_TRIO"/>
    <property type="match status" value="1"/>
</dbReference>
<dbReference type="Proteomes" id="UP001152759">
    <property type="component" value="Chromosome 8"/>
</dbReference>
<dbReference type="GO" id="GO:0016020">
    <property type="term" value="C:membrane"/>
    <property type="evidence" value="ECO:0007669"/>
    <property type="project" value="TreeGrafter"/>
</dbReference>
<dbReference type="PRINTS" id="PR00180">
    <property type="entry name" value="CRETINALDHBP"/>
</dbReference>
<dbReference type="PANTHER" id="PTHR10174">
    <property type="entry name" value="ALPHA-TOCOPHEROL TRANSFER PROTEIN-RELATED"/>
    <property type="match status" value="1"/>
</dbReference>
<dbReference type="InterPro" id="IPR011074">
    <property type="entry name" value="CRAL/TRIO_N_dom"/>
</dbReference>
<accession>A0A9P0AM23</accession>
<dbReference type="InterPro" id="IPR001251">
    <property type="entry name" value="CRAL-TRIO_dom"/>
</dbReference>
<dbReference type="AlphaFoldDB" id="A0A9P0AM23"/>
<dbReference type="EMBL" id="OU963869">
    <property type="protein sequence ID" value="CAH0394671.1"/>
    <property type="molecule type" value="Genomic_DNA"/>
</dbReference>
<dbReference type="Gene3D" id="1.10.8.20">
    <property type="entry name" value="N-terminal domain of phosphatidylinositol transfer protein sec14p"/>
    <property type="match status" value="1"/>
</dbReference>
<feature type="domain" description="CRAL-TRIO" evidence="1">
    <location>
        <begin position="105"/>
        <end position="271"/>
    </location>
</feature>
<sequence length="316" mass="36638">MPSPTAAMDDVMANLDLETIPDEVMEYAREKIGETDENKTLMISELREMIYERGDVTAHRMDDAFLLRFLRARNFKLEAAYRLFVNYFNFREKNSDFYANVNPLNLSFIGDADVLSVLPYREQTGRRIMIYRMGKWNTKEYDIDEILKASLAILELGVLEPRAQILGGVVIFDLANLTLQQAWQITPNVASKVIELMVTSFPIKTFAIHIINESWVFDVVFSVFKPLLGRRYQEMVSGKLFFHGTDMKSLHKHINPKYLPEVYGGIRPEYSYKDWFRNLSRDPAIVKEMSSLGYTDLDTNEEIEKDIKLREEAVTA</sequence>
<dbReference type="SMART" id="SM01100">
    <property type="entry name" value="CRAL_TRIO_N"/>
    <property type="match status" value="1"/>
</dbReference>
<keyword evidence="3" id="KW-1185">Reference proteome</keyword>
<dbReference type="SMART" id="SM00516">
    <property type="entry name" value="SEC14"/>
    <property type="match status" value="1"/>
</dbReference>
<dbReference type="KEGG" id="btab:109033964"/>
<protein>
    <recommendedName>
        <fullName evidence="1">CRAL-TRIO domain-containing protein</fullName>
    </recommendedName>
</protein>
<reference evidence="2" key="1">
    <citation type="submission" date="2021-12" db="EMBL/GenBank/DDBJ databases">
        <authorList>
            <person name="King R."/>
        </authorList>
    </citation>
    <scope>NUCLEOTIDE SEQUENCE</scope>
</reference>
<proteinExistence type="predicted"/>
<dbReference type="InterPro" id="IPR036865">
    <property type="entry name" value="CRAL-TRIO_dom_sf"/>
</dbReference>
<dbReference type="GO" id="GO:1902936">
    <property type="term" value="F:phosphatidylinositol bisphosphate binding"/>
    <property type="evidence" value="ECO:0007669"/>
    <property type="project" value="TreeGrafter"/>
</dbReference>
<dbReference type="Gene3D" id="1.20.5.1200">
    <property type="entry name" value="Alpha-tocopherol transfer"/>
    <property type="match status" value="1"/>
</dbReference>
<dbReference type="SUPFAM" id="SSF52087">
    <property type="entry name" value="CRAL/TRIO domain"/>
    <property type="match status" value="1"/>
</dbReference>
<evidence type="ECO:0000259" key="1">
    <source>
        <dbReference type="PROSITE" id="PS50191"/>
    </source>
</evidence>
<dbReference type="OrthoDB" id="440711at2759"/>
<evidence type="ECO:0000313" key="3">
    <source>
        <dbReference type="Proteomes" id="UP001152759"/>
    </source>
</evidence>
<organism evidence="2 3">
    <name type="scientific">Bemisia tabaci</name>
    <name type="common">Sweetpotato whitefly</name>
    <name type="synonym">Aleurodes tabaci</name>
    <dbReference type="NCBI Taxonomy" id="7038"/>
    <lineage>
        <taxon>Eukaryota</taxon>
        <taxon>Metazoa</taxon>
        <taxon>Ecdysozoa</taxon>
        <taxon>Arthropoda</taxon>
        <taxon>Hexapoda</taxon>
        <taxon>Insecta</taxon>
        <taxon>Pterygota</taxon>
        <taxon>Neoptera</taxon>
        <taxon>Paraneoptera</taxon>
        <taxon>Hemiptera</taxon>
        <taxon>Sternorrhyncha</taxon>
        <taxon>Aleyrodoidea</taxon>
        <taxon>Aleyrodidae</taxon>
        <taxon>Aleyrodinae</taxon>
        <taxon>Bemisia</taxon>
    </lineage>
</organism>
<evidence type="ECO:0000313" key="2">
    <source>
        <dbReference type="EMBL" id="CAH0394671.1"/>
    </source>
</evidence>
<dbReference type="CDD" id="cd00170">
    <property type="entry name" value="SEC14"/>
    <property type="match status" value="1"/>
</dbReference>
<dbReference type="InterPro" id="IPR036273">
    <property type="entry name" value="CRAL/TRIO_N_dom_sf"/>
</dbReference>
<dbReference type="Gene3D" id="3.40.525.10">
    <property type="entry name" value="CRAL-TRIO lipid binding domain"/>
    <property type="match status" value="1"/>
</dbReference>
<dbReference type="SUPFAM" id="SSF46938">
    <property type="entry name" value="CRAL/TRIO N-terminal domain"/>
    <property type="match status" value="1"/>
</dbReference>
<dbReference type="Pfam" id="PF03765">
    <property type="entry name" value="CRAL_TRIO_N"/>
    <property type="match status" value="1"/>
</dbReference>
<dbReference type="PANTHER" id="PTHR10174:SF234">
    <property type="entry name" value="SD01558P"/>
    <property type="match status" value="1"/>
</dbReference>
<dbReference type="PROSITE" id="PS50191">
    <property type="entry name" value="CRAL_TRIO"/>
    <property type="match status" value="1"/>
</dbReference>
<name>A0A9P0AM23_BEMTA</name>
<gene>
    <name evidence="2" type="ORF">BEMITA_LOCUS12941</name>
</gene>